<dbReference type="OMA" id="DVCIDHS"/>
<dbReference type="STRING" id="361077.A0A151ZI44"/>
<dbReference type="Gene3D" id="3.30.1360.180">
    <property type="match status" value="1"/>
</dbReference>
<dbReference type="InterPro" id="IPR002591">
    <property type="entry name" value="Phosphodiest/P_Trfase"/>
</dbReference>
<accession>A0A151ZI44</accession>
<dbReference type="Pfam" id="PF01663">
    <property type="entry name" value="Phosphodiest"/>
    <property type="match status" value="1"/>
</dbReference>
<dbReference type="InterPro" id="IPR017850">
    <property type="entry name" value="Alkaline_phosphatase_core_sf"/>
</dbReference>
<gene>
    <name evidence="1" type="ORF">DLAC_04960</name>
</gene>
<evidence type="ECO:0000313" key="2">
    <source>
        <dbReference type="Proteomes" id="UP000076078"/>
    </source>
</evidence>
<dbReference type="FunCoup" id="A0A151ZI44">
    <property type="interactions" value="5"/>
</dbReference>
<sequence length="430" mass="48120">MVLVSVKSSELYEETPTRYPLMVLSLDGFRWDYLDRGLTPNLDSLLLGGVRANYTTAQFPTKTFPNHYSIATGLLPEYHGIVSNKMFEPETGKSYNMRINGNDSYWYGGEPIWVTAKKAGLTTACAYFPGCGAAIANMFPDYNLVPYTNVPPKIVTDQLIQWTVDYKPDLTMAYYYSVDAAGHSFGPDSVEVNNAIMELDSSIGEIFNQLKQDHKFQLTNIIVLSDHGMTKMTAPKRILLDTCLTFSQMKIVDMSPIVGIYPVDGKATLDEIYQNLSNCHPNLHAYRKGVNLPQNLFKGDSSYQNRIAPVLGVADLGWLVTTSTEVNFESGDHGYVSTEHDMFSMFLAHGPNIKPQSDKMKPFTNLEYYNFFAKLMHLSPQSLPPTNSTQKLVNLLYKGFDDSSDISSSSLIKLPLTFITIISIILSIYL</sequence>
<name>A0A151ZI44_TIELA</name>
<evidence type="ECO:0000313" key="1">
    <source>
        <dbReference type="EMBL" id="KYQ93587.1"/>
    </source>
</evidence>
<dbReference type="SUPFAM" id="SSF53649">
    <property type="entry name" value="Alkaline phosphatase-like"/>
    <property type="match status" value="1"/>
</dbReference>
<dbReference type="AlphaFoldDB" id="A0A151ZI44"/>
<dbReference type="InParanoid" id="A0A151ZI44"/>
<dbReference type="OrthoDB" id="415411at2759"/>
<protein>
    <submittedName>
        <fullName evidence="1">Type I phosphodiesterase/nucleotide pyrophosphatase family protein</fullName>
    </submittedName>
</protein>
<dbReference type="Gene3D" id="3.40.720.10">
    <property type="entry name" value="Alkaline Phosphatase, subunit A"/>
    <property type="match status" value="1"/>
</dbReference>
<dbReference type="EMBL" id="LODT01000025">
    <property type="protein sequence ID" value="KYQ93587.1"/>
    <property type="molecule type" value="Genomic_DNA"/>
</dbReference>
<dbReference type="PANTHER" id="PTHR10151:SF120">
    <property type="entry name" value="BIS(5'-ADENOSYL)-TRIPHOSPHATASE"/>
    <property type="match status" value="1"/>
</dbReference>
<dbReference type="GO" id="GO:0016787">
    <property type="term" value="F:hydrolase activity"/>
    <property type="evidence" value="ECO:0007669"/>
    <property type="project" value="UniProtKB-ARBA"/>
</dbReference>
<keyword evidence="2" id="KW-1185">Reference proteome</keyword>
<reference evidence="1 2" key="1">
    <citation type="submission" date="2015-12" db="EMBL/GenBank/DDBJ databases">
        <title>Dictyostelia acquired genes for synthesis and detection of signals that induce cell-type specialization by lateral gene transfer from prokaryotes.</title>
        <authorList>
            <person name="Gloeckner G."/>
            <person name="Schaap P."/>
        </authorList>
    </citation>
    <scope>NUCLEOTIDE SEQUENCE [LARGE SCALE GENOMIC DNA]</scope>
    <source>
        <strain evidence="1 2">TK</strain>
    </source>
</reference>
<dbReference type="Proteomes" id="UP000076078">
    <property type="component" value="Unassembled WGS sequence"/>
</dbReference>
<dbReference type="CDD" id="cd16018">
    <property type="entry name" value="Enpp"/>
    <property type="match status" value="1"/>
</dbReference>
<organism evidence="1 2">
    <name type="scientific">Tieghemostelium lacteum</name>
    <name type="common">Slime mold</name>
    <name type="synonym">Dictyostelium lacteum</name>
    <dbReference type="NCBI Taxonomy" id="361077"/>
    <lineage>
        <taxon>Eukaryota</taxon>
        <taxon>Amoebozoa</taxon>
        <taxon>Evosea</taxon>
        <taxon>Eumycetozoa</taxon>
        <taxon>Dictyostelia</taxon>
        <taxon>Dictyosteliales</taxon>
        <taxon>Raperosteliaceae</taxon>
        <taxon>Tieghemostelium</taxon>
    </lineage>
</organism>
<dbReference type="PANTHER" id="PTHR10151">
    <property type="entry name" value="ECTONUCLEOTIDE PYROPHOSPHATASE/PHOSPHODIESTERASE"/>
    <property type="match status" value="1"/>
</dbReference>
<comment type="caution">
    <text evidence="1">The sequence shown here is derived from an EMBL/GenBank/DDBJ whole genome shotgun (WGS) entry which is preliminary data.</text>
</comment>
<proteinExistence type="predicted"/>